<dbReference type="EMBL" id="BAABEP010000021">
    <property type="protein sequence ID" value="GAA3733635.1"/>
    <property type="molecule type" value="Genomic_DNA"/>
</dbReference>
<evidence type="ECO:0000313" key="14">
    <source>
        <dbReference type="Proteomes" id="UP001499884"/>
    </source>
</evidence>
<dbReference type="Proteomes" id="UP001499884">
    <property type="component" value="Unassembled WGS sequence"/>
</dbReference>
<feature type="coiled-coil region" evidence="9">
    <location>
        <begin position="338"/>
        <end position="365"/>
    </location>
</feature>
<keyword evidence="14" id="KW-1185">Reference proteome</keyword>
<dbReference type="Pfam" id="PF13796">
    <property type="entry name" value="Sensor"/>
    <property type="match status" value="1"/>
</dbReference>
<evidence type="ECO:0000256" key="6">
    <source>
        <dbReference type="ARBA" id="ARBA00022777"/>
    </source>
</evidence>
<dbReference type="SMART" id="SM00387">
    <property type="entry name" value="HATPase_c"/>
    <property type="match status" value="1"/>
</dbReference>
<feature type="domain" description="Histidine kinase/HSP90-like ATPase" evidence="12">
    <location>
        <begin position="404"/>
        <end position="494"/>
    </location>
</feature>
<name>A0ABP7F992_9ACTN</name>
<keyword evidence="7" id="KW-0067">ATP-binding</keyword>
<dbReference type="EC" id="2.7.13.3" evidence="2"/>
<feature type="region of interest" description="Disordered" evidence="10">
    <location>
        <begin position="17"/>
        <end position="86"/>
    </location>
</feature>
<dbReference type="Pfam" id="PF07730">
    <property type="entry name" value="HisKA_3"/>
    <property type="match status" value="1"/>
</dbReference>
<dbReference type="InterPro" id="IPR003594">
    <property type="entry name" value="HATPase_dom"/>
</dbReference>
<evidence type="ECO:0000256" key="7">
    <source>
        <dbReference type="ARBA" id="ARBA00022840"/>
    </source>
</evidence>
<keyword evidence="5" id="KW-0547">Nucleotide-binding</keyword>
<dbReference type="PANTHER" id="PTHR24421">
    <property type="entry name" value="NITRATE/NITRITE SENSOR PROTEIN NARX-RELATED"/>
    <property type="match status" value="1"/>
</dbReference>
<dbReference type="Gene3D" id="1.20.5.1930">
    <property type="match status" value="1"/>
</dbReference>
<dbReference type="InterPro" id="IPR025828">
    <property type="entry name" value="Put_sensor_dom"/>
</dbReference>
<organism evidence="13 14">
    <name type="scientific">Streptomyces tremellae</name>
    <dbReference type="NCBI Taxonomy" id="1124239"/>
    <lineage>
        <taxon>Bacteria</taxon>
        <taxon>Bacillati</taxon>
        <taxon>Actinomycetota</taxon>
        <taxon>Actinomycetes</taxon>
        <taxon>Kitasatosporales</taxon>
        <taxon>Streptomycetaceae</taxon>
        <taxon>Streptomyces</taxon>
    </lineage>
</organism>
<evidence type="ECO:0000256" key="8">
    <source>
        <dbReference type="ARBA" id="ARBA00023012"/>
    </source>
</evidence>
<dbReference type="CDD" id="cd16917">
    <property type="entry name" value="HATPase_UhpB-NarQ-NarX-like"/>
    <property type="match status" value="1"/>
</dbReference>
<feature type="transmembrane region" description="Helical" evidence="11">
    <location>
        <begin position="192"/>
        <end position="210"/>
    </location>
</feature>
<keyword evidence="8" id="KW-0902">Two-component regulatory system</keyword>
<keyword evidence="3" id="KW-0597">Phosphoprotein</keyword>
<dbReference type="InterPro" id="IPR036890">
    <property type="entry name" value="HATPase_C_sf"/>
</dbReference>
<evidence type="ECO:0000256" key="11">
    <source>
        <dbReference type="SAM" id="Phobius"/>
    </source>
</evidence>
<dbReference type="Gene3D" id="3.30.565.10">
    <property type="entry name" value="Histidine kinase-like ATPase, C-terminal domain"/>
    <property type="match status" value="1"/>
</dbReference>
<evidence type="ECO:0000256" key="10">
    <source>
        <dbReference type="SAM" id="MobiDB-lite"/>
    </source>
</evidence>
<evidence type="ECO:0000256" key="9">
    <source>
        <dbReference type="SAM" id="Coils"/>
    </source>
</evidence>
<comment type="catalytic activity">
    <reaction evidence="1">
        <text>ATP + protein L-histidine = ADP + protein N-phospho-L-histidine.</text>
        <dbReference type="EC" id="2.7.13.3"/>
    </reaction>
</comment>
<protein>
    <recommendedName>
        <fullName evidence="2">histidine kinase</fullName>
        <ecNumber evidence="2">2.7.13.3</ecNumber>
    </recommendedName>
</protein>
<keyword evidence="6" id="KW-0418">Kinase</keyword>
<keyword evidence="9" id="KW-0175">Coiled coil</keyword>
<sequence length="494" mass="50596">MGDPAGALASSAPCAVAAGAPLGPHRPHACEVPHGPDGAHGSQAPLGPHRPHACEVPHGPRSPQASKPPPRPDAPRGGGPLAGDGLRQAVGRTLRASGSATGRLAGGLTTAAGALALLAVLAVTAATAVAGVGLLMAPLALRALHALARRERERLGRTGPEVIAPEPPPTRPRAALADPTTRRELRWLCRHATVGLLLGLVGVWLPVLAVRDTAFPLYWRLMPQNASATSLGFGTAHSWPDALAVTLLGVGWIILILGLAPGMARLQERPGRRLLAAGPDVDLSLRVAELTATRAAALDAHATELRRIERALHDGTQNRLVSVSVLLGAARRQVARDASRADEILERAQAAAEQALAELREVSRSILPPVLDDRGLAGALSGLAANCAVPCALDVDAPGRCAAAVEATTYFVAAEALTNIAKHSGAARAAVEVRVRDGRLRLTVSDDGRGGAEDAGGSGLTGIRRRVAALDGTLRLASPPGGPTTLEVDLPCGT</sequence>
<evidence type="ECO:0000256" key="2">
    <source>
        <dbReference type="ARBA" id="ARBA00012438"/>
    </source>
</evidence>
<dbReference type="InterPro" id="IPR011712">
    <property type="entry name" value="Sig_transdc_His_kin_sub3_dim/P"/>
</dbReference>
<keyword evidence="11" id="KW-0472">Membrane</keyword>
<dbReference type="InterPro" id="IPR050482">
    <property type="entry name" value="Sensor_HK_TwoCompSys"/>
</dbReference>
<evidence type="ECO:0000256" key="3">
    <source>
        <dbReference type="ARBA" id="ARBA00022553"/>
    </source>
</evidence>
<gene>
    <name evidence="13" type="ORF">GCM10023082_33760</name>
</gene>
<keyword evidence="11" id="KW-1133">Transmembrane helix</keyword>
<evidence type="ECO:0000256" key="1">
    <source>
        <dbReference type="ARBA" id="ARBA00000085"/>
    </source>
</evidence>
<keyword evidence="4" id="KW-0808">Transferase</keyword>
<dbReference type="PANTHER" id="PTHR24421:SF10">
    <property type="entry name" value="NITRATE_NITRITE SENSOR PROTEIN NARQ"/>
    <property type="match status" value="1"/>
</dbReference>
<feature type="transmembrane region" description="Helical" evidence="11">
    <location>
        <begin position="242"/>
        <end position="264"/>
    </location>
</feature>
<dbReference type="Pfam" id="PF02518">
    <property type="entry name" value="HATPase_c"/>
    <property type="match status" value="1"/>
</dbReference>
<evidence type="ECO:0000256" key="4">
    <source>
        <dbReference type="ARBA" id="ARBA00022679"/>
    </source>
</evidence>
<dbReference type="SUPFAM" id="SSF55874">
    <property type="entry name" value="ATPase domain of HSP90 chaperone/DNA topoisomerase II/histidine kinase"/>
    <property type="match status" value="1"/>
</dbReference>
<reference evidence="14" key="1">
    <citation type="journal article" date="2019" name="Int. J. Syst. Evol. Microbiol.">
        <title>The Global Catalogue of Microorganisms (GCM) 10K type strain sequencing project: providing services to taxonomists for standard genome sequencing and annotation.</title>
        <authorList>
            <consortium name="The Broad Institute Genomics Platform"/>
            <consortium name="The Broad Institute Genome Sequencing Center for Infectious Disease"/>
            <person name="Wu L."/>
            <person name="Ma J."/>
        </authorList>
    </citation>
    <scope>NUCLEOTIDE SEQUENCE [LARGE SCALE GENOMIC DNA]</scope>
    <source>
        <strain evidence="14">JCM 30846</strain>
    </source>
</reference>
<evidence type="ECO:0000256" key="5">
    <source>
        <dbReference type="ARBA" id="ARBA00022741"/>
    </source>
</evidence>
<keyword evidence="11" id="KW-0812">Transmembrane</keyword>
<comment type="caution">
    <text evidence="13">The sequence shown here is derived from an EMBL/GenBank/DDBJ whole genome shotgun (WGS) entry which is preliminary data.</text>
</comment>
<evidence type="ECO:0000259" key="12">
    <source>
        <dbReference type="SMART" id="SM00387"/>
    </source>
</evidence>
<accession>A0ABP7F992</accession>
<evidence type="ECO:0000313" key="13">
    <source>
        <dbReference type="EMBL" id="GAA3733635.1"/>
    </source>
</evidence>
<proteinExistence type="predicted"/>